<accession>A0A9N9AEU0</accession>
<evidence type="ECO:0000313" key="2">
    <source>
        <dbReference type="Proteomes" id="UP000789396"/>
    </source>
</evidence>
<protein>
    <submittedName>
        <fullName evidence="1">6363_t:CDS:1</fullName>
    </submittedName>
</protein>
<comment type="caution">
    <text evidence="1">The sequence shown here is derived from an EMBL/GenBank/DDBJ whole genome shotgun (WGS) entry which is preliminary data.</text>
</comment>
<gene>
    <name evidence="1" type="ORF">RFULGI_LOCUS3576</name>
</gene>
<name>A0A9N9AEU0_9GLOM</name>
<organism evidence="1 2">
    <name type="scientific">Racocetra fulgida</name>
    <dbReference type="NCBI Taxonomy" id="60492"/>
    <lineage>
        <taxon>Eukaryota</taxon>
        <taxon>Fungi</taxon>
        <taxon>Fungi incertae sedis</taxon>
        <taxon>Mucoromycota</taxon>
        <taxon>Glomeromycotina</taxon>
        <taxon>Glomeromycetes</taxon>
        <taxon>Diversisporales</taxon>
        <taxon>Gigasporaceae</taxon>
        <taxon>Racocetra</taxon>
    </lineage>
</organism>
<dbReference type="Proteomes" id="UP000789396">
    <property type="component" value="Unassembled WGS sequence"/>
</dbReference>
<reference evidence="1" key="1">
    <citation type="submission" date="2021-06" db="EMBL/GenBank/DDBJ databases">
        <authorList>
            <person name="Kallberg Y."/>
            <person name="Tangrot J."/>
            <person name="Rosling A."/>
        </authorList>
    </citation>
    <scope>NUCLEOTIDE SEQUENCE</scope>
    <source>
        <strain evidence="1">IN212</strain>
    </source>
</reference>
<proteinExistence type="predicted"/>
<dbReference type="EMBL" id="CAJVPZ010003174">
    <property type="protein sequence ID" value="CAG8526067.1"/>
    <property type="molecule type" value="Genomic_DNA"/>
</dbReference>
<dbReference type="AlphaFoldDB" id="A0A9N9AEU0"/>
<sequence>MKAQLFFQEAKVYKVIFANTIVKLSPSSAISPAITFLQQQMNSINQPI</sequence>
<keyword evidence="2" id="KW-1185">Reference proteome</keyword>
<evidence type="ECO:0000313" key="1">
    <source>
        <dbReference type="EMBL" id="CAG8526067.1"/>
    </source>
</evidence>